<name>A0ABX2ZVC4_9BACI</name>
<dbReference type="RefSeq" id="WP_069033440.1">
    <property type="nucleotide sequence ID" value="NZ_MDKC01000009.1"/>
</dbReference>
<accession>A0ABX2ZVC4</accession>
<proteinExistence type="predicted"/>
<reference evidence="2 3" key="1">
    <citation type="submission" date="2016-07" db="EMBL/GenBank/DDBJ databases">
        <authorList>
            <person name="Townsley L."/>
            <person name="Shank E.A."/>
        </authorList>
    </citation>
    <scope>NUCLEOTIDE SEQUENCE [LARGE SCALE GENOMIC DNA]</scope>
    <source>
        <strain evidence="2 3">CH01</strain>
    </source>
</reference>
<dbReference type="Proteomes" id="UP000094580">
    <property type="component" value="Unassembled WGS sequence"/>
</dbReference>
<organism evidence="2 3">
    <name type="scientific">Gottfriedia luciferensis</name>
    <dbReference type="NCBI Taxonomy" id="178774"/>
    <lineage>
        <taxon>Bacteria</taxon>
        <taxon>Bacillati</taxon>
        <taxon>Bacillota</taxon>
        <taxon>Bacilli</taxon>
        <taxon>Bacillales</taxon>
        <taxon>Bacillaceae</taxon>
        <taxon>Gottfriedia</taxon>
    </lineage>
</organism>
<keyword evidence="1" id="KW-0812">Transmembrane</keyword>
<gene>
    <name evidence="2" type="ORF">BED47_20445</name>
</gene>
<dbReference type="EMBL" id="MDKC01000009">
    <property type="protein sequence ID" value="ODG92349.1"/>
    <property type="molecule type" value="Genomic_DNA"/>
</dbReference>
<protein>
    <submittedName>
        <fullName evidence="2">Uncharacterized protein</fullName>
    </submittedName>
</protein>
<evidence type="ECO:0000313" key="2">
    <source>
        <dbReference type="EMBL" id="ODG92349.1"/>
    </source>
</evidence>
<evidence type="ECO:0000256" key="1">
    <source>
        <dbReference type="SAM" id="Phobius"/>
    </source>
</evidence>
<keyword evidence="1" id="KW-1133">Transmembrane helix</keyword>
<keyword evidence="3" id="KW-1185">Reference proteome</keyword>
<keyword evidence="1" id="KW-0472">Membrane</keyword>
<feature type="transmembrane region" description="Helical" evidence="1">
    <location>
        <begin position="16"/>
        <end position="39"/>
    </location>
</feature>
<evidence type="ECO:0000313" key="3">
    <source>
        <dbReference type="Proteomes" id="UP000094580"/>
    </source>
</evidence>
<sequence>MKITNRSVLRASIKRILITIALIVTLVLIVGFLTISYVVGNSMVEAKGKPLSYPQKVSTLLLLKFDSLKKNKESNHEVHKKLN</sequence>
<comment type="caution">
    <text evidence="2">The sequence shown here is derived from an EMBL/GenBank/DDBJ whole genome shotgun (WGS) entry which is preliminary data.</text>
</comment>